<evidence type="ECO:0000313" key="1">
    <source>
        <dbReference type="EMBL" id="MDW5593058.1"/>
    </source>
</evidence>
<protein>
    <submittedName>
        <fullName evidence="1">SDR family oxidoreductase</fullName>
    </submittedName>
</protein>
<dbReference type="Gene3D" id="3.40.50.720">
    <property type="entry name" value="NAD(P)-binding Rossmann-like Domain"/>
    <property type="match status" value="1"/>
</dbReference>
<proteinExistence type="predicted"/>
<dbReference type="Pfam" id="PF13561">
    <property type="entry name" value="adh_short_C2"/>
    <property type="match status" value="1"/>
</dbReference>
<organism evidence="1 2">
    <name type="scientific">Conexibacter stalactiti</name>
    <dbReference type="NCBI Taxonomy" id="1940611"/>
    <lineage>
        <taxon>Bacteria</taxon>
        <taxon>Bacillati</taxon>
        <taxon>Actinomycetota</taxon>
        <taxon>Thermoleophilia</taxon>
        <taxon>Solirubrobacterales</taxon>
        <taxon>Conexibacteraceae</taxon>
        <taxon>Conexibacter</taxon>
    </lineage>
</organism>
<keyword evidence="2" id="KW-1185">Reference proteome</keyword>
<sequence length="45" mass="4516">MFARSARSASKAPDEVAQAVLFLASDRAANVHGSILSVDGGASAL</sequence>
<reference evidence="2" key="1">
    <citation type="submission" date="2023-07" db="EMBL/GenBank/DDBJ databases">
        <title>Conexibacter stalactiti sp. nov., isolated from stalactites in a lava cave and emended description of the genus Conexibacter.</title>
        <authorList>
            <person name="Lee S.D."/>
        </authorList>
    </citation>
    <scope>NUCLEOTIDE SEQUENCE [LARGE SCALE GENOMIC DNA]</scope>
    <source>
        <strain evidence="2">KCTC 39840</strain>
    </source>
</reference>
<name>A0ABU4HID0_9ACTN</name>
<dbReference type="Proteomes" id="UP001284601">
    <property type="component" value="Unassembled WGS sequence"/>
</dbReference>
<dbReference type="EMBL" id="JAWSTH010000002">
    <property type="protein sequence ID" value="MDW5593058.1"/>
    <property type="molecule type" value="Genomic_DNA"/>
</dbReference>
<dbReference type="InterPro" id="IPR036291">
    <property type="entry name" value="NAD(P)-bd_dom_sf"/>
</dbReference>
<dbReference type="SUPFAM" id="SSF51735">
    <property type="entry name" value="NAD(P)-binding Rossmann-fold domains"/>
    <property type="match status" value="1"/>
</dbReference>
<comment type="caution">
    <text evidence="1">The sequence shown here is derived from an EMBL/GenBank/DDBJ whole genome shotgun (WGS) entry which is preliminary data.</text>
</comment>
<accession>A0ABU4HID0</accession>
<evidence type="ECO:0000313" key="2">
    <source>
        <dbReference type="Proteomes" id="UP001284601"/>
    </source>
</evidence>
<gene>
    <name evidence="1" type="ORF">R7226_01825</name>
</gene>
<dbReference type="InterPro" id="IPR002347">
    <property type="entry name" value="SDR_fam"/>
</dbReference>